<sequence>MDATATPGPAKALEPHPRKRHLPFPYDQDLSPVLRHLNRRTAAGRRRLANDPHTAAYLAAGMRLVEQHLGPGAARATSVRGRYRVERAVLAFLSQRAVAGEVANNPSVFPRRGVVSTLRTQWRTQSDYVADLINFAMWPVNYRPGYVERRAVDTERLVTGDDFVRTVHETAYRHTAEGARTPSVRLSLALMAVADGDDTVQRALADTYRGYLSSWKELYADVIEARNLRLRPGLTLDDLANALSAATDGIILRSIGDPGSGVLDHDRCRSLMGTVSLALIHGFLEPADDAGEGLTLEQAVEARTGIRRGVRPDGAG</sequence>
<feature type="region of interest" description="Disordered" evidence="1">
    <location>
        <begin position="1"/>
        <end position="27"/>
    </location>
</feature>
<accession>A0A291QIW4</accession>
<evidence type="ECO:0000259" key="2">
    <source>
        <dbReference type="Pfam" id="PF13977"/>
    </source>
</evidence>
<evidence type="ECO:0000313" key="4">
    <source>
        <dbReference type="Proteomes" id="UP000221011"/>
    </source>
</evidence>
<gene>
    <name evidence="3" type="ORF">KY5_6367</name>
</gene>
<dbReference type="AlphaFoldDB" id="A0A291QIW4"/>
<dbReference type="Pfam" id="PF13977">
    <property type="entry name" value="TetR_C_6"/>
    <property type="match status" value="1"/>
</dbReference>
<dbReference type="EMBL" id="CP022685">
    <property type="protein sequence ID" value="ATL31385.1"/>
    <property type="molecule type" value="Genomic_DNA"/>
</dbReference>
<dbReference type="InterPro" id="IPR039538">
    <property type="entry name" value="BetI_C"/>
</dbReference>
<dbReference type="KEGG" id="sfk:KY5_6367"/>
<dbReference type="Gene3D" id="1.10.357.10">
    <property type="entry name" value="Tetracycline Repressor, domain 2"/>
    <property type="match status" value="1"/>
</dbReference>
<dbReference type="SUPFAM" id="SSF48498">
    <property type="entry name" value="Tetracyclin repressor-like, C-terminal domain"/>
    <property type="match status" value="1"/>
</dbReference>
<organism evidence="3 4">
    <name type="scientific">Streptomyces formicae</name>
    <dbReference type="NCBI Taxonomy" id="1616117"/>
    <lineage>
        <taxon>Bacteria</taxon>
        <taxon>Bacillati</taxon>
        <taxon>Actinomycetota</taxon>
        <taxon>Actinomycetes</taxon>
        <taxon>Kitasatosporales</taxon>
        <taxon>Streptomycetaceae</taxon>
        <taxon>Streptomyces</taxon>
    </lineage>
</organism>
<dbReference type="RefSeq" id="WP_098245526.1">
    <property type="nucleotide sequence ID" value="NZ_CP022685.1"/>
</dbReference>
<name>A0A291QIW4_9ACTN</name>
<dbReference type="Proteomes" id="UP000221011">
    <property type="component" value="Chromosome"/>
</dbReference>
<feature type="domain" description="BetI-type transcriptional repressor C-terminal" evidence="2">
    <location>
        <begin position="178"/>
        <end position="272"/>
    </location>
</feature>
<evidence type="ECO:0000313" key="3">
    <source>
        <dbReference type="EMBL" id="ATL31385.1"/>
    </source>
</evidence>
<reference evidence="3 4" key="1">
    <citation type="submission" date="2017-08" db="EMBL/GenBank/DDBJ databases">
        <title>Complete Genome Sequence of Streptomyces formicae KY5, the formicamycin producer.</title>
        <authorList>
            <person name="Holmes N.A."/>
            <person name="Devine R."/>
            <person name="Qin Z."/>
            <person name="Seipke R.F."/>
            <person name="Wilkinson B."/>
            <person name="Hutchings M.I."/>
        </authorList>
    </citation>
    <scope>NUCLEOTIDE SEQUENCE [LARGE SCALE GENOMIC DNA]</scope>
    <source>
        <strain evidence="3 4">KY5</strain>
    </source>
</reference>
<proteinExistence type="predicted"/>
<keyword evidence="4" id="KW-1185">Reference proteome</keyword>
<dbReference type="InterPro" id="IPR036271">
    <property type="entry name" value="Tet_transcr_reg_TetR-rel_C_sf"/>
</dbReference>
<protein>
    <recommendedName>
        <fullName evidence="2">BetI-type transcriptional repressor C-terminal domain-containing protein</fullName>
    </recommendedName>
</protein>
<evidence type="ECO:0000256" key="1">
    <source>
        <dbReference type="SAM" id="MobiDB-lite"/>
    </source>
</evidence>